<feature type="region of interest" description="Disordered" evidence="2">
    <location>
        <begin position="306"/>
        <end position="337"/>
    </location>
</feature>
<protein>
    <recommendedName>
        <fullName evidence="3">Transposase (putative) gypsy type domain-containing protein</fullName>
    </recommendedName>
</protein>
<reference evidence="4" key="2">
    <citation type="submission" date="2020-06" db="EMBL/GenBank/DDBJ databases">
        <title>Helianthus annuus Genome sequencing and assembly Release 2.</title>
        <authorList>
            <person name="Gouzy J."/>
            <person name="Langlade N."/>
            <person name="Munos S."/>
        </authorList>
    </citation>
    <scope>NUCLEOTIDE SEQUENCE</scope>
    <source>
        <tissue evidence="4">Leaves</tissue>
    </source>
</reference>
<evidence type="ECO:0000256" key="1">
    <source>
        <dbReference type="SAM" id="Coils"/>
    </source>
</evidence>
<sequence>MAPGKDNMSASVSILTQRQLDKFVREYRIPMDLHPVLPSKDETIYPFHQGKFLFYTRVCNFANYRIPFSRFLIRVLQFFRVHISQVNPFGLSRISHFELSCRAQDRRPDLNVFRYFYEFITAGDWYTFAHRKGIPPPSSGERSSLKNWKDNFFWLDDRCLPEDMRWRFKDRSMSFDMGEDFVFDQELARALIEHKSPIRPLHEHFLLLGRLCFSWSQGDGDWPVIRRKRDHSSCRSSKYTRTSCCRHYFIDTAGSSGSQAGKKSILDDVDSDPKIRSLDDALEYRPSSGSLKSKGIMHEVDPQALVRKRKTESVQIRSSDPLPMPRVKKVKKGSSRSDGDVMIELDEHLTGGKFSREEVARARSEPTPAFSGGFLPTNEVESMEMEIPETVSKEKEKAHDRPKAVTFSGTILDSSLGPDRFLDDEEDQVSSLPPSWFGPELMSFSRYTDVFSDEMEIDPATAEEKFIPDWDIRNKDSVMDELVARTLLFNISTPLDHARSRRMKNQDLGAAVLANQAQSNIFMTELYRRWVEAESVRENLEKETRSLKRKIQRTPETEKKIAQLTSDLQAQQEKVKSLTTQSPSSQTAAASAAEDRDRIAAELKNFSESMQKKDQEHKTVLAKMEESLNNARLAYANMMAGTYLVRYNSFCIIISNTFFRAGCAKNRGGRSEGLDRRDEVQP</sequence>
<dbReference type="PANTHER" id="PTHR31099">
    <property type="entry name" value="OS06G0165300 PROTEIN"/>
    <property type="match status" value="1"/>
</dbReference>
<dbReference type="Pfam" id="PF04195">
    <property type="entry name" value="Transposase_28"/>
    <property type="match status" value="1"/>
</dbReference>
<evidence type="ECO:0000256" key="2">
    <source>
        <dbReference type="SAM" id="MobiDB-lite"/>
    </source>
</evidence>
<reference evidence="4" key="1">
    <citation type="journal article" date="2017" name="Nature">
        <title>The sunflower genome provides insights into oil metabolism, flowering and Asterid evolution.</title>
        <authorList>
            <person name="Badouin H."/>
            <person name="Gouzy J."/>
            <person name="Grassa C.J."/>
            <person name="Murat F."/>
            <person name="Staton S.E."/>
            <person name="Cottret L."/>
            <person name="Lelandais-Briere C."/>
            <person name="Owens G.L."/>
            <person name="Carrere S."/>
            <person name="Mayjonade B."/>
            <person name="Legrand L."/>
            <person name="Gill N."/>
            <person name="Kane N.C."/>
            <person name="Bowers J.E."/>
            <person name="Hubner S."/>
            <person name="Bellec A."/>
            <person name="Berard A."/>
            <person name="Berges H."/>
            <person name="Blanchet N."/>
            <person name="Boniface M.C."/>
            <person name="Brunel D."/>
            <person name="Catrice O."/>
            <person name="Chaidir N."/>
            <person name="Claudel C."/>
            <person name="Donnadieu C."/>
            <person name="Faraut T."/>
            <person name="Fievet G."/>
            <person name="Helmstetter N."/>
            <person name="King M."/>
            <person name="Knapp S.J."/>
            <person name="Lai Z."/>
            <person name="Le Paslier M.C."/>
            <person name="Lippi Y."/>
            <person name="Lorenzon L."/>
            <person name="Mandel J.R."/>
            <person name="Marage G."/>
            <person name="Marchand G."/>
            <person name="Marquand E."/>
            <person name="Bret-Mestries E."/>
            <person name="Morien E."/>
            <person name="Nambeesan S."/>
            <person name="Nguyen T."/>
            <person name="Pegot-Espagnet P."/>
            <person name="Pouilly N."/>
            <person name="Raftis F."/>
            <person name="Sallet E."/>
            <person name="Schiex T."/>
            <person name="Thomas J."/>
            <person name="Vandecasteele C."/>
            <person name="Vares D."/>
            <person name="Vear F."/>
            <person name="Vautrin S."/>
            <person name="Crespi M."/>
            <person name="Mangin B."/>
            <person name="Burke J.M."/>
            <person name="Salse J."/>
            <person name="Munos S."/>
            <person name="Vincourt P."/>
            <person name="Rieseberg L.H."/>
            <person name="Langlade N.B."/>
        </authorList>
    </citation>
    <scope>NUCLEOTIDE SEQUENCE</scope>
    <source>
        <tissue evidence="4">Leaves</tissue>
    </source>
</reference>
<dbReference type="Proteomes" id="UP000215914">
    <property type="component" value="Unassembled WGS sequence"/>
</dbReference>
<evidence type="ECO:0000313" key="4">
    <source>
        <dbReference type="EMBL" id="KAF5761204.1"/>
    </source>
</evidence>
<keyword evidence="5" id="KW-1185">Reference proteome</keyword>
<keyword evidence="1" id="KW-0175">Coiled coil</keyword>
<organism evidence="4 5">
    <name type="scientific">Helianthus annuus</name>
    <name type="common">Common sunflower</name>
    <dbReference type="NCBI Taxonomy" id="4232"/>
    <lineage>
        <taxon>Eukaryota</taxon>
        <taxon>Viridiplantae</taxon>
        <taxon>Streptophyta</taxon>
        <taxon>Embryophyta</taxon>
        <taxon>Tracheophyta</taxon>
        <taxon>Spermatophyta</taxon>
        <taxon>Magnoliopsida</taxon>
        <taxon>eudicotyledons</taxon>
        <taxon>Gunneridae</taxon>
        <taxon>Pentapetalae</taxon>
        <taxon>asterids</taxon>
        <taxon>campanulids</taxon>
        <taxon>Asterales</taxon>
        <taxon>Asteraceae</taxon>
        <taxon>Asteroideae</taxon>
        <taxon>Heliantheae alliance</taxon>
        <taxon>Heliantheae</taxon>
        <taxon>Helianthus</taxon>
    </lineage>
</organism>
<proteinExistence type="predicted"/>
<comment type="caution">
    <text evidence="4">The sequence shown here is derived from an EMBL/GenBank/DDBJ whole genome shotgun (WGS) entry which is preliminary data.</text>
</comment>
<evidence type="ECO:0000259" key="3">
    <source>
        <dbReference type="Pfam" id="PF04195"/>
    </source>
</evidence>
<evidence type="ECO:0000313" key="5">
    <source>
        <dbReference type="Proteomes" id="UP000215914"/>
    </source>
</evidence>
<dbReference type="Gramene" id="mRNA:HanXRQr2_Chr16g0762351">
    <property type="protein sequence ID" value="mRNA:HanXRQr2_Chr16g0762351"/>
    <property type="gene ID" value="HanXRQr2_Chr16g0762351"/>
</dbReference>
<dbReference type="InterPro" id="IPR007321">
    <property type="entry name" value="Transposase_28"/>
</dbReference>
<dbReference type="PANTHER" id="PTHR31099:SF41">
    <property type="entry name" value="TRANSPOSASE (PUTATIVE), GYPSY TYPE-RELATED"/>
    <property type="match status" value="1"/>
</dbReference>
<gene>
    <name evidence="4" type="ORF">HanXRQr2_Chr16g0762351</name>
</gene>
<dbReference type="EMBL" id="MNCJ02000331">
    <property type="protein sequence ID" value="KAF5761204.1"/>
    <property type="molecule type" value="Genomic_DNA"/>
</dbReference>
<accession>A0A9K3DTL7</accession>
<name>A0A9K3DTL7_HELAN</name>
<feature type="coiled-coil region" evidence="1">
    <location>
        <begin position="533"/>
        <end position="581"/>
    </location>
</feature>
<dbReference type="AlphaFoldDB" id="A0A9K3DTL7"/>
<feature type="domain" description="Transposase (putative) gypsy type" evidence="3">
    <location>
        <begin position="64"/>
        <end position="118"/>
    </location>
</feature>